<evidence type="ECO:0000256" key="2">
    <source>
        <dbReference type="ARBA" id="ARBA00004236"/>
    </source>
</evidence>
<keyword evidence="9" id="KW-0902">Two-component regulatory system</keyword>
<dbReference type="Gene3D" id="1.10.287.130">
    <property type="match status" value="1"/>
</dbReference>
<accession>A0ABN3AT45</accession>
<dbReference type="EMBL" id="BAAAON010000001">
    <property type="protein sequence ID" value="GAA2174511.1"/>
    <property type="molecule type" value="Genomic_DNA"/>
</dbReference>
<dbReference type="SUPFAM" id="SSF47384">
    <property type="entry name" value="Homodimeric domain of signal transducing histidine kinase"/>
    <property type="match status" value="1"/>
</dbReference>
<dbReference type="Pfam" id="PF01590">
    <property type="entry name" value="GAF"/>
    <property type="match status" value="1"/>
</dbReference>
<comment type="catalytic activity">
    <reaction evidence="1">
        <text>ATP + protein L-histidine = ADP + protein N-phospho-L-histidine.</text>
        <dbReference type="EC" id="2.7.13.3"/>
    </reaction>
</comment>
<keyword evidence="13" id="KW-1185">Reference proteome</keyword>
<evidence type="ECO:0000256" key="6">
    <source>
        <dbReference type="ARBA" id="ARBA00022741"/>
    </source>
</evidence>
<dbReference type="InterPro" id="IPR050351">
    <property type="entry name" value="BphY/WalK/GraS-like"/>
</dbReference>
<dbReference type="InterPro" id="IPR003594">
    <property type="entry name" value="HATPase_dom"/>
</dbReference>
<evidence type="ECO:0000256" key="7">
    <source>
        <dbReference type="ARBA" id="ARBA00022777"/>
    </source>
</evidence>
<keyword evidence="6" id="KW-0547">Nucleotide-binding</keyword>
<keyword evidence="7" id="KW-0418">Kinase</keyword>
<dbReference type="InterPro" id="IPR036890">
    <property type="entry name" value="HATPase_C_sf"/>
</dbReference>
<dbReference type="Pfam" id="PF02518">
    <property type="entry name" value="HATPase_c"/>
    <property type="match status" value="1"/>
</dbReference>
<evidence type="ECO:0000313" key="12">
    <source>
        <dbReference type="EMBL" id="GAA2174511.1"/>
    </source>
</evidence>
<dbReference type="Gene3D" id="3.30.450.40">
    <property type="match status" value="1"/>
</dbReference>
<dbReference type="InterPro" id="IPR005467">
    <property type="entry name" value="His_kinase_dom"/>
</dbReference>
<evidence type="ECO:0000256" key="8">
    <source>
        <dbReference type="ARBA" id="ARBA00022840"/>
    </source>
</evidence>
<dbReference type="SMART" id="SM00388">
    <property type="entry name" value="HisKA"/>
    <property type="match status" value="1"/>
</dbReference>
<keyword evidence="5" id="KW-0808">Transferase</keyword>
<protein>
    <recommendedName>
        <fullName evidence="10">Sensor-like histidine kinase SenX3</fullName>
        <ecNumber evidence="3">2.7.13.3</ecNumber>
    </recommendedName>
</protein>
<dbReference type="PANTHER" id="PTHR42878">
    <property type="entry name" value="TWO-COMPONENT HISTIDINE KINASE"/>
    <property type="match status" value="1"/>
</dbReference>
<comment type="caution">
    <text evidence="12">The sequence shown here is derived from an EMBL/GenBank/DDBJ whole genome shotgun (WGS) entry which is preliminary data.</text>
</comment>
<evidence type="ECO:0000256" key="9">
    <source>
        <dbReference type="ARBA" id="ARBA00023012"/>
    </source>
</evidence>
<evidence type="ECO:0000256" key="3">
    <source>
        <dbReference type="ARBA" id="ARBA00012438"/>
    </source>
</evidence>
<keyword evidence="4" id="KW-0597">Phosphoprotein</keyword>
<dbReference type="InterPro" id="IPR036097">
    <property type="entry name" value="HisK_dim/P_sf"/>
</dbReference>
<dbReference type="PANTHER" id="PTHR42878:SF7">
    <property type="entry name" value="SENSOR HISTIDINE KINASE GLRK"/>
    <property type="match status" value="1"/>
</dbReference>
<gene>
    <name evidence="12" type="ORF">GCM10009784_13120</name>
</gene>
<dbReference type="Gene3D" id="3.30.565.10">
    <property type="entry name" value="Histidine kinase-like ATPase, C-terminal domain"/>
    <property type="match status" value="1"/>
</dbReference>
<evidence type="ECO:0000256" key="5">
    <source>
        <dbReference type="ARBA" id="ARBA00022679"/>
    </source>
</evidence>
<dbReference type="CDD" id="cd00082">
    <property type="entry name" value="HisKA"/>
    <property type="match status" value="1"/>
</dbReference>
<dbReference type="InterPro" id="IPR029016">
    <property type="entry name" value="GAF-like_dom_sf"/>
</dbReference>
<dbReference type="CDD" id="cd00075">
    <property type="entry name" value="HATPase"/>
    <property type="match status" value="1"/>
</dbReference>
<evidence type="ECO:0000256" key="1">
    <source>
        <dbReference type="ARBA" id="ARBA00000085"/>
    </source>
</evidence>
<dbReference type="SMART" id="SM00065">
    <property type="entry name" value="GAF"/>
    <property type="match status" value="1"/>
</dbReference>
<name>A0ABN3AT45_9MICC</name>
<dbReference type="Proteomes" id="UP001500974">
    <property type="component" value="Unassembled WGS sequence"/>
</dbReference>
<proteinExistence type="predicted"/>
<reference evidence="12 13" key="1">
    <citation type="journal article" date="2019" name="Int. J. Syst. Evol. Microbiol.">
        <title>The Global Catalogue of Microorganisms (GCM) 10K type strain sequencing project: providing services to taxonomists for standard genome sequencing and annotation.</title>
        <authorList>
            <consortium name="The Broad Institute Genomics Platform"/>
            <consortium name="The Broad Institute Genome Sequencing Center for Infectious Disease"/>
            <person name="Wu L."/>
            <person name="Ma J."/>
        </authorList>
    </citation>
    <scope>NUCLEOTIDE SEQUENCE [LARGE SCALE GENOMIC DNA]</scope>
    <source>
        <strain evidence="12 13">JCM 14917</strain>
    </source>
</reference>
<dbReference type="InterPro" id="IPR003018">
    <property type="entry name" value="GAF"/>
</dbReference>
<dbReference type="InterPro" id="IPR004358">
    <property type="entry name" value="Sig_transdc_His_kin-like_C"/>
</dbReference>
<dbReference type="PROSITE" id="PS50109">
    <property type="entry name" value="HIS_KIN"/>
    <property type="match status" value="1"/>
</dbReference>
<keyword evidence="8" id="KW-0067">ATP-binding</keyword>
<organism evidence="12 13">
    <name type="scientific">Arthrobacter parietis</name>
    <dbReference type="NCBI Taxonomy" id="271434"/>
    <lineage>
        <taxon>Bacteria</taxon>
        <taxon>Bacillati</taxon>
        <taxon>Actinomycetota</taxon>
        <taxon>Actinomycetes</taxon>
        <taxon>Micrococcales</taxon>
        <taxon>Micrococcaceae</taxon>
        <taxon>Arthrobacter</taxon>
    </lineage>
</organism>
<dbReference type="SMART" id="SM00387">
    <property type="entry name" value="HATPase_c"/>
    <property type="match status" value="1"/>
</dbReference>
<feature type="domain" description="Histidine kinase" evidence="11">
    <location>
        <begin position="194"/>
        <end position="398"/>
    </location>
</feature>
<evidence type="ECO:0000256" key="10">
    <source>
        <dbReference type="ARBA" id="ARBA00039401"/>
    </source>
</evidence>
<dbReference type="Pfam" id="PF00512">
    <property type="entry name" value="HisKA"/>
    <property type="match status" value="1"/>
</dbReference>
<dbReference type="SUPFAM" id="SSF55874">
    <property type="entry name" value="ATPase domain of HSP90 chaperone/DNA topoisomerase II/histidine kinase"/>
    <property type="match status" value="1"/>
</dbReference>
<dbReference type="RefSeq" id="WP_277359787.1">
    <property type="nucleotide sequence ID" value="NZ_BAAAON010000001.1"/>
</dbReference>
<dbReference type="InterPro" id="IPR003661">
    <property type="entry name" value="HisK_dim/P_dom"/>
</dbReference>
<dbReference type="PRINTS" id="PR00344">
    <property type="entry name" value="BCTRLSENSOR"/>
</dbReference>
<evidence type="ECO:0000256" key="4">
    <source>
        <dbReference type="ARBA" id="ARBA00022553"/>
    </source>
</evidence>
<dbReference type="SUPFAM" id="SSF55781">
    <property type="entry name" value="GAF domain-like"/>
    <property type="match status" value="1"/>
</dbReference>
<dbReference type="EC" id="2.7.13.3" evidence="3"/>
<comment type="subcellular location">
    <subcellularLocation>
        <location evidence="2">Cell membrane</location>
    </subcellularLocation>
</comment>
<sequence>MSIEVGSRSETQRLLTLERYSLADGLSGREGTYYEDLDNLVVLAADVCRVPFAVINIITADQQHQIAARGIEASVCSREDSMCAQVFRYGHTVMVEDCLEDPRFRGNPFVTGEIAEVRFYASTPLITAEGDALGTLCVFDDSPGSITPQQSRSLEILATQIMDILNLQLRTRELSTALQELKRSNELLAEFAGRVSHDLQGPLTSIRGFAEMLEDDTAIPARSTSRKYLERIGASAGRMTAMIEELLAFARSNGTLRVQPVSLAATVRAVQDDLAAAISAAGARLEVEEFVGQADPTQLHTLLQNLLQNALNYRHPHRSPRVRISAGQSAEDRWCLKFEDNGIGIAPEDRQRVLEPLVRLESNAIAGTGLGLATCNRIAQAHGGFLELEETEGGGLTILACFGSGS</sequence>
<evidence type="ECO:0000259" key="11">
    <source>
        <dbReference type="PROSITE" id="PS50109"/>
    </source>
</evidence>
<evidence type="ECO:0000313" key="13">
    <source>
        <dbReference type="Proteomes" id="UP001500974"/>
    </source>
</evidence>